<reference evidence="2" key="1">
    <citation type="journal article" date="2019" name="Int. J. Syst. Evol. Microbiol.">
        <title>The Global Catalogue of Microorganisms (GCM) 10K type strain sequencing project: providing services to taxonomists for standard genome sequencing and annotation.</title>
        <authorList>
            <consortium name="The Broad Institute Genomics Platform"/>
            <consortium name="The Broad Institute Genome Sequencing Center for Infectious Disease"/>
            <person name="Wu L."/>
            <person name="Ma J."/>
        </authorList>
    </citation>
    <scope>NUCLEOTIDE SEQUENCE [LARGE SCALE GENOMIC DNA]</scope>
    <source>
        <strain evidence="2">JCM 31921</strain>
    </source>
</reference>
<comment type="caution">
    <text evidence="1">The sequence shown here is derived from an EMBL/GenBank/DDBJ whole genome shotgun (WGS) entry which is preliminary data.</text>
</comment>
<dbReference type="EMBL" id="BAABEZ010000022">
    <property type="protein sequence ID" value="GAA4453574.1"/>
    <property type="molecule type" value="Genomic_DNA"/>
</dbReference>
<accession>A0ABP8MQY6</accession>
<dbReference type="Proteomes" id="UP001501410">
    <property type="component" value="Unassembled WGS sequence"/>
</dbReference>
<protein>
    <submittedName>
        <fullName evidence="1">Uncharacterized protein</fullName>
    </submittedName>
</protein>
<sequence length="504" mass="57917">MKKHLYAIIIPIFCLTGTSTKAQFLSFKKPANALRSYTIRTGEGDKLQNFVNFTELERTGQDSFFYRLSVMDEQLSKAGHIDFSDAYLKPMAAARGAGLLCIAYLRTEKPRIKLFQKPQTEGELFFQFIDSAGTIRYTFSRTVDLLADAANVGIRNPAVLRYVEGAGFLYAYGDGRPRESTMRPGNYKDDGLTDKIGLLDTQGREIWRSQTRERLSYQLQIRANHEHVWLLRERNRSVVPAEFEMNIFNMHDGKLQAVQELRHYKNDQLNNLLFDLDQQQQPVMAGITSTDEKTAKAFAEVISPGRRGLTLQITFRELLRDKYKDIYIARWKDTALSWQLFPLSDTSKLTRDLSIDMMNNAFVPCYSFLDSLNTVRFLGPLFNSAGSGFETHTIGQMRLDNSGQLVMEQTYNTDTVERIFQNTHILLVPRLYSSYFKIGGRNYIAIGDAKNMRIIDYRTQKIIKQIRRKTDDVNRTFFCSRDGHISIMETDALGNTNVFIEPID</sequence>
<organism evidence="1 2">
    <name type="scientific">Rurimicrobium arvi</name>
    <dbReference type="NCBI Taxonomy" id="2049916"/>
    <lineage>
        <taxon>Bacteria</taxon>
        <taxon>Pseudomonadati</taxon>
        <taxon>Bacteroidota</taxon>
        <taxon>Chitinophagia</taxon>
        <taxon>Chitinophagales</taxon>
        <taxon>Chitinophagaceae</taxon>
        <taxon>Rurimicrobium</taxon>
    </lineage>
</organism>
<proteinExistence type="predicted"/>
<evidence type="ECO:0000313" key="1">
    <source>
        <dbReference type="EMBL" id="GAA4453574.1"/>
    </source>
</evidence>
<evidence type="ECO:0000313" key="2">
    <source>
        <dbReference type="Proteomes" id="UP001501410"/>
    </source>
</evidence>
<gene>
    <name evidence="1" type="ORF">GCM10023092_14130</name>
</gene>
<dbReference type="RefSeq" id="WP_344824560.1">
    <property type="nucleotide sequence ID" value="NZ_BAABEZ010000022.1"/>
</dbReference>
<keyword evidence="2" id="KW-1185">Reference proteome</keyword>
<name>A0ABP8MQY6_9BACT</name>